<feature type="chain" id="PRO_5045660998" evidence="2">
    <location>
        <begin position="22"/>
        <end position="161"/>
    </location>
</feature>
<reference evidence="3 4" key="1">
    <citation type="submission" date="2022-04" db="EMBL/GenBank/DDBJ databases">
        <title>Hymenobacter sp. isolated from the air.</title>
        <authorList>
            <person name="Won M."/>
            <person name="Lee C.-M."/>
            <person name="Woen H.-Y."/>
            <person name="Kwon S.-W."/>
        </authorList>
    </citation>
    <scope>NUCLEOTIDE SEQUENCE [LARGE SCALE GENOMIC DNA]</scope>
    <source>
        <strain evidence="4">5116 S-27</strain>
    </source>
</reference>
<proteinExistence type="predicted"/>
<protein>
    <submittedName>
        <fullName evidence="3">DUF4890 domain-containing protein</fullName>
    </submittedName>
</protein>
<dbReference type="EMBL" id="CP095049">
    <property type="protein sequence ID" value="UOQ54674.1"/>
    <property type="molecule type" value="Genomic_DNA"/>
</dbReference>
<sequence length="161" mass="17738">MKLPLLPLLAAFALTIGTAAAQTTTTAPATRGRGDMHQQASPEERATRQSEQLTKQLGLSTDQTSRIKQILLTREQERQALRGQGRPAGATREQMGAQLKANRDKYEAQFKEVLTADQYAKFTQMQQDRMQRGGRGRGQDGAQVDKVKAKKGKVKVKATES</sequence>
<evidence type="ECO:0000256" key="1">
    <source>
        <dbReference type="SAM" id="MobiDB-lite"/>
    </source>
</evidence>
<feature type="compositionally biased region" description="Basic residues" evidence="1">
    <location>
        <begin position="148"/>
        <end position="161"/>
    </location>
</feature>
<feature type="compositionally biased region" description="Polar residues" evidence="1">
    <location>
        <begin position="49"/>
        <end position="61"/>
    </location>
</feature>
<feature type="compositionally biased region" description="Basic and acidic residues" evidence="1">
    <location>
        <begin position="32"/>
        <end position="48"/>
    </location>
</feature>
<feature type="signal peptide" evidence="2">
    <location>
        <begin position="1"/>
        <end position="21"/>
    </location>
</feature>
<name>A0ABY4FFE7_9BACT</name>
<accession>A0ABY4FFE7</accession>
<keyword evidence="4" id="KW-1185">Reference proteome</keyword>
<dbReference type="RefSeq" id="WP_244721985.1">
    <property type="nucleotide sequence ID" value="NZ_CP095049.1"/>
</dbReference>
<feature type="region of interest" description="Disordered" evidence="1">
    <location>
        <begin position="24"/>
        <end position="61"/>
    </location>
</feature>
<evidence type="ECO:0000256" key="2">
    <source>
        <dbReference type="SAM" id="SignalP"/>
    </source>
</evidence>
<gene>
    <name evidence="3" type="ORF">MUN80_07935</name>
</gene>
<evidence type="ECO:0000313" key="4">
    <source>
        <dbReference type="Proteomes" id="UP000831785"/>
    </source>
</evidence>
<feature type="region of interest" description="Disordered" evidence="1">
    <location>
        <begin position="125"/>
        <end position="161"/>
    </location>
</feature>
<keyword evidence="2" id="KW-0732">Signal</keyword>
<organism evidence="3 4">
    <name type="scientific">Hymenobacter cellulosivorans</name>
    <dbReference type="NCBI Taxonomy" id="2932249"/>
    <lineage>
        <taxon>Bacteria</taxon>
        <taxon>Pseudomonadati</taxon>
        <taxon>Bacteroidota</taxon>
        <taxon>Cytophagia</taxon>
        <taxon>Cytophagales</taxon>
        <taxon>Hymenobacteraceae</taxon>
        <taxon>Hymenobacter</taxon>
    </lineage>
</organism>
<evidence type="ECO:0000313" key="3">
    <source>
        <dbReference type="EMBL" id="UOQ54674.1"/>
    </source>
</evidence>
<feature type="region of interest" description="Disordered" evidence="1">
    <location>
        <begin position="76"/>
        <end position="98"/>
    </location>
</feature>
<dbReference type="Proteomes" id="UP000831785">
    <property type="component" value="Chromosome"/>
</dbReference>